<evidence type="ECO:0000313" key="1">
    <source>
        <dbReference type="EMBL" id="KAG5574127.1"/>
    </source>
</evidence>
<dbReference type="EMBL" id="JACXVP010000012">
    <property type="protein sequence ID" value="KAG5574127.1"/>
    <property type="molecule type" value="Genomic_DNA"/>
</dbReference>
<name>A0A9J5WFK4_SOLCO</name>
<dbReference type="CDD" id="cd00303">
    <property type="entry name" value="retropepsin_like"/>
    <property type="match status" value="1"/>
</dbReference>
<gene>
    <name evidence="1" type="ORF">H5410_063893</name>
</gene>
<evidence type="ECO:0008006" key="3">
    <source>
        <dbReference type="Google" id="ProtNLM"/>
    </source>
</evidence>
<protein>
    <recommendedName>
        <fullName evidence="3">Gag-pol polyprotein</fullName>
    </recommendedName>
</protein>
<accession>A0A9J5WFK4</accession>
<dbReference type="Gene3D" id="2.40.70.10">
    <property type="entry name" value="Acid Proteases"/>
    <property type="match status" value="1"/>
</dbReference>
<evidence type="ECO:0000313" key="2">
    <source>
        <dbReference type="Proteomes" id="UP000824120"/>
    </source>
</evidence>
<dbReference type="Pfam" id="PF08284">
    <property type="entry name" value="RVP_2"/>
    <property type="match status" value="1"/>
</dbReference>
<dbReference type="AlphaFoldDB" id="A0A9J5WFK4"/>
<dbReference type="PANTHER" id="PTHR15503">
    <property type="entry name" value="LDOC1 RELATED"/>
    <property type="match status" value="1"/>
</dbReference>
<sequence length="143" mass="16442">MLKVFAFDVYALLDPKASLSFVTPYVANRFDVLLEKLCEPFCVSTPVGESILTEQVYHDCVISINHRDTMVDLVELDMVDFDVILGIDWLHACYASIDYRTRVVKFQIPNEPVIEWSSSSTVPRGRFISYLKARKFRRVVSIT</sequence>
<dbReference type="PANTHER" id="PTHR15503:SF45">
    <property type="entry name" value="RNA-DIRECTED DNA POLYMERASE HOMOLOG"/>
    <property type="match status" value="1"/>
</dbReference>
<reference evidence="1 2" key="1">
    <citation type="submission" date="2020-09" db="EMBL/GenBank/DDBJ databases">
        <title>De no assembly of potato wild relative species, Solanum commersonii.</title>
        <authorList>
            <person name="Cho K."/>
        </authorList>
    </citation>
    <scope>NUCLEOTIDE SEQUENCE [LARGE SCALE GENOMIC DNA]</scope>
    <source>
        <strain evidence="1">LZ3.2</strain>
        <tissue evidence="1">Leaf</tissue>
    </source>
</reference>
<proteinExistence type="predicted"/>
<dbReference type="InterPro" id="IPR021109">
    <property type="entry name" value="Peptidase_aspartic_dom_sf"/>
</dbReference>
<dbReference type="OrthoDB" id="1747507at2759"/>
<dbReference type="InterPro" id="IPR032567">
    <property type="entry name" value="RTL1-rel"/>
</dbReference>
<comment type="caution">
    <text evidence="1">The sequence shown here is derived from an EMBL/GenBank/DDBJ whole genome shotgun (WGS) entry which is preliminary data.</text>
</comment>
<organism evidence="1 2">
    <name type="scientific">Solanum commersonii</name>
    <name type="common">Commerson's wild potato</name>
    <name type="synonym">Commerson's nightshade</name>
    <dbReference type="NCBI Taxonomy" id="4109"/>
    <lineage>
        <taxon>Eukaryota</taxon>
        <taxon>Viridiplantae</taxon>
        <taxon>Streptophyta</taxon>
        <taxon>Embryophyta</taxon>
        <taxon>Tracheophyta</taxon>
        <taxon>Spermatophyta</taxon>
        <taxon>Magnoliopsida</taxon>
        <taxon>eudicotyledons</taxon>
        <taxon>Gunneridae</taxon>
        <taxon>Pentapetalae</taxon>
        <taxon>asterids</taxon>
        <taxon>lamiids</taxon>
        <taxon>Solanales</taxon>
        <taxon>Solanaceae</taxon>
        <taxon>Solanoideae</taxon>
        <taxon>Solaneae</taxon>
        <taxon>Solanum</taxon>
    </lineage>
</organism>
<dbReference type="Proteomes" id="UP000824120">
    <property type="component" value="Chromosome 12"/>
</dbReference>
<keyword evidence="2" id="KW-1185">Reference proteome</keyword>